<proteinExistence type="predicted"/>
<accession>A0AAJ0MSR5</accession>
<organism evidence="1 2">
    <name type="scientific">Neurospora hispaniola</name>
    <dbReference type="NCBI Taxonomy" id="588809"/>
    <lineage>
        <taxon>Eukaryota</taxon>
        <taxon>Fungi</taxon>
        <taxon>Dikarya</taxon>
        <taxon>Ascomycota</taxon>
        <taxon>Pezizomycotina</taxon>
        <taxon>Sordariomycetes</taxon>
        <taxon>Sordariomycetidae</taxon>
        <taxon>Sordariales</taxon>
        <taxon>Sordariaceae</taxon>
        <taxon>Neurospora</taxon>
    </lineage>
</organism>
<sequence length="121" mass="13370">MALQNSNVHSSERMCALPDRASCSQHIIAQAHGPPVHHLVHRHPGKSVLEIYPNCREPEVEAGEDRTGDLGDFTTQCPVSWKIRVRCFYAQVWPPADIPELLLCSTVKAKRSSDSNQGISG</sequence>
<comment type="caution">
    <text evidence="1">The sequence shown here is derived from an EMBL/GenBank/DDBJ whole genome shotgun (WGS) entry which is preliminary data.</text>
</comment>
<gene>
    <name evidence="1" type="ORF">B0T23DRAFT_440691</name>
</gene>
<dbReference type="Proteomes" id="UP001285908">
    <property type="component" value="Unassembled WGS sequence"/>
</dbReference>
<evidence type="ECO:0000313" key="1">
    <source>
        <dbReference type="EMBL" id="KAK3495045.1"/>
    </source>
</evidence>
<dbReference type="GeneID" id="87878359"/>
<dbReference type="RefSeq" id="XP_062694474.1">
    <property type="nucleotide sequence ID" value="XM_062840737.1"/>
</dbReference>
<dbReference type="AlphaFoldDB" id="A0AAJ0MSR5"/>
<evidence type="ECO:0000313" key="2">
    <source>
        <dbReference type="Proteomes" id="UP001285908"/>
    </source>
</evidence>
<reference evidence="1 2" key="1">
    <citation type="journal article" date="2023" name="Mol. Phylogenet. Evol.">
        <title>Genome-scale phylogeny and comparative genomics of the fungal order Sordariales.</title>
        <authorList>
            <person name="Hensen N."/>
            <person name="Bonometti L."/>
            <person name="Westerberg I."/>
            <person name="Brannstrom I.O."/>
            <person name="Guillou S."/>
            <person name="Cros-Aarteil S."/>
            <person name="Calhoun S."/>
            <person name="Haridas S."/>
            <person name="Kuo A."/>
            <person name="Mondo S."/>
            <person name="Pangilinan J."/>
            <person name="Riley R."/>
            <person name="LaButti K."/>
            <person name="Andreopoulos B."/>
            <person name="Lipzen A."/>
            <person name="Chen C."/>
            <person name="Yan M."/>
            <person name="Daum C."/>
            <person name="Ng V."/>
            <person name="Clum A."/>
            <person name="Steindorff A."/>
            <person name="Ohm R.A."/>
            <person name="Martin F."/>
            <person name="Silar P."/>
            <person name="Natvig D.O."/>
            <person name="Lalanne C."/>
            <person name="Gautier V."/>
            <person name="Ament-Velasquez S.L."/>
            <person name="Kruys A."/>
            <person name="Hutchinson M.I."/>
            <person name="Powell A.J."/>
            <person name="Barry K."/>
            <person name="Miller A.N."/>
            <person name="Grigoriev I.V."/>
            <person name="Debuchy R."/>
            <person name="Gladieux P."/>
            <person name="Hiltunen Thoren M."/>
            <person name="Johannesson H."/>
        </authorList>
    </citation>
    <scope>NUCLEOTIDE SEQUENCE [LARGE SCALE GENOMIC DNA]</scope>
    <source>
        <strain evidence="1 2">FGSC 10403</strain>
    </source>
</reference>
<name>A0AAJ0MSR5_9PEZI</name>
<dbReference type="EMBL" id="JAULSX010000003">
    <property type="protein sequence ID" value="KAK3495045.1"/>
    <property type="molecule type" value="Genomic_DNA"/>
</dbReference>
<protein>
    <submittedName>
        <fullName evidence="1">Uncharacterized protein</fullName>
    </submittedName>
</protein>
<keyword evidence="2" id="KW-1185">Reference proteome</keyword>